<accession>A0A0A8ZPX5</accession>
<reference evidence="1" key="1">
    <citation type="submission" date="2014-09" db="EMBL/GenBank/DDBJ databases">
        <authorList>
            <person name="Magalhaes I.L.F."/>
            <person name="Oliveira U."/>
            <person name="Santos F.R."/>
            <person name="Vidigal T.H.D.A."/>
            <person name="Brescovit A.D."/>
            <person name="Santos A.J."/>
        </authorList>
    </citation>
    <scope>NUCLEOTIDE SEQUENCE</scope>
    <source>
        <tissue evidence="1">Shoot tissue taken approximately 20 cm above the soil surface</tissue>
    </source>
</reference>
<evidence type="ECO:0000313" key="1">
    <source>
        <dbReference type="EMBL" id="JAD39728.1"/>
    </source>
</evidence>
<protein>
    <submittedName>
        <fullName evidence="1">Uncharacterized protein</fullName>
    </submittedName>
</protein>
<name>A0A0A8ZPX5_ARUDO</name>
<dbReference type="AlphaFoldDB" id="A0A0A8ZPX5"/>
<proteinExistence type="predicted"/>
<sequence length="29" mass="3002">MNTVVSGGGLSELRFGVADFALVLVCFQA</sequence>
<reference evidence="1" key="2">
    <citation type="journal article" date="2015" name="Data Brief">
        <title>Shoot transcriptome of the giant reed, Arundo donax.</title>
        <authorList>
            <person name="Barrero R.A."/>
            <person name="Guerrero F.D."/>
            <person name="Moolhuijzen P."/>
            <person name="Goolsby J.A."/>
            <person name="Tidwell J."/>
            <person name="Bellgard S.E."/>
            <person name="Bellgard M.I."/>
        </authorList>
    </citation>
    <scope>NUCLEOTIDE SEQUENCE</scope>
    <source>
        <tissue evidence="1">Shoot tissue taken approximately 20 cm above the soil surface</tissue>
    </source>
</reference>
<dbReference type="EMBL" id="GBRH01258167">
    <property type="protein sequence ID" value="JAD39728.1"/>
    <property type="molecule type" value="Transcribed_RNA"/>
</dbReference>
<organism evidence="1">
    <name type="scientific">Arundo donax</name>
    <name type="common">Giant reed</name>
    <name type="synonym">Donax arundinaceus</name>
    <dbReference type="NCBI Taxonomy" id="35708"/>
    <lineage>
        <taxon>Eukaryota</taxon>
        <taxon>Viridiplantae</taxon>
        <taxon>Streptophyta</taxon>
        <taxon>Embryophyta</taxon>
        <taxon>Tracheophyta</taxon>
        <taxon>Spermatophyta</taxon>
        <taxon>Magnoliopsida</taxon>
        <taxon>Liliopsida</taxon>
        <taxon>Poales</taxon>
        <taxon>Poaceae</taxon>
        <taxon>PACMAD clade</taxon>
        <taxon>Arundinoideae</taxon>
        <taxon>Arundineae</taxon>
        <taxon>Arundo</taxon>
    </lineage>
</organism>